<keyword evidence="2" id="KW-1185">Reference proteome</keyword>
<evidence type="ECO:0000313" key="2">
    <source>
        <dbReference type="Proteomes" id="UP001610432"/>
    </source>
</evidence>
<protein>
    <submittedName>
        <fullName evidence="1">Uncharacterized protein</fullName>
    </submittedName>
</protein>
<dbReference type="GeneID" id="98143848"/>
<proteinExistence type="predicted"/>
<sequence length="88" mass="9579">MTWAQHAKPSCLFYFSSMGGSWSEQVAAASFEAVMAPARARGLGSGTSRPPRQDHCSWERPNWSPCGRAGRRLRHGVEVADCGGKARD</sequence>
<accession>A0ABR4LVX4</accession>
<comment type="caution">
    <text evidence="1">The sequence shown here is derived from an EMBL/GenBank/DDBJ whole genome shotgun (WGS) entry which is preliminary data.</text>
</comment>
<name>A0ABR4LVX4_9EURO</name>
<dbReference type="Proteomes" id="UP001610432">
    <property type="component" value="Unassembled WGS sequence"/>
</dbReference>
<gene>
    <name evidence="1" type="ORF">BJX67DRAFT_349778</name>
</gene>
<dbReference type="RefSeq" id="XP_070887526.1">
    <property type="nucleotide sequence ID" value="XM_071028776.1"/>
</dbReference>
<dbReference type="EMBL" id="JBFXLQ010000013">
    <property type="protein sequence ID" value="KAL2868547.1"/>
    <property type="molecule type" value="Genomic_DNA"/>
</dbReference>
<reference evidence="1 2" key="1">
    <citation type="submission" date="2024-07" db="EMBL/GenBank/DDBJ databases">
        <title>Section-level genome sequencing and comparative genomics of Aspergillus sections Usti and Cavernicolus.</title>
        <authorList>
            <consortium name="Lawrence Berkeley National Laboratory"/>
            <person name="Nybo J.L."/>
            <person name="Vesth T.C."/>
            <person name="Theobald S."/>
            <person name="Frisvad J.C."/>
            <person name="Larsen T.O."/>
            <person name="Kjaerboelling I."/>
            <person name="Rothschild-Mancinelli K."/>
            <person name="Lyhne E.K."/>
            <person name="Kogle M.E."/>
            <person name="Barry K."/>
            <person name="Clum A."/>
            <person name="Na H."/>
            <person name="Ledsgaard L."/>
            <person name="Lin J."/>
            <person name="Lipzen A."/>
            <person name="Kuo A."/>
            <person name="Riley R."/>
            <person name="Mondo S."/>
            <person name="Labutti K."/>
            <person name="Haridas S."/>
            <person name="Pangalinan J."/>
            <person name="Salamov A.A."/>
            <person name="Simmons B.A."/>
            <person name="Magnuson J.K."/>
            <person name="Chen J."/>
            <person name="Drula E."/>
            <person name="Henrissat B."/>
            <person name="Wiebenga A."/>
            <person name="Lubbers R.J."/>
            <person name="Gomes A.C."/>
            <person name="Macurrencykelacurrency M.R."/>
            <person name="Stajich J."/>
            <person name="Grigoriev I.V."/>
            <person name="Mortensen U.H."/>
            <person name="De Vries R.P."/>
            <person name="Baker S.E."/>
            <person name="Andersen M.R."/>
        </authorList>
    </citation>
    <scope>NUCLEOTIDE SEQUENCE [LARGE SCALE GENOMIC DNA]</scope>
    <source>
        <strain evidence="1 2">CBS 449.75</strain>
    </source>
</reference>
<evidence type="ECO:0000313" key="1">
    <source>
        <dbReference type="EMBL" id="KAL2868547.1"/>
    </source>
</evidence>
<organism evidence="1 2">
    <name type="scientific">Aspergillus lucknowensis</name>
    <dbReference type="NCBI Taxonomy" id="176173"/>
    <lineage>
        <taxon>Eukaryota</taxon>
        <taxon>Fungi</taxon>
        <taxon>Dikarya</taxon>
        <taxon>Ascomycota</taxon>
        <taxon>Pezizomycotina</taxon>
        <taxon>Eurotiomycetes</taxon>
        <taxon>Eurotiomycetidae</taxon>
        <taxon>Eurotiales</taxon>
        <taxon>Aspergillaceae</taxon>
        <taxon>Aspergillus</taxon>
        <taxon>Aspergillus subgen. Nidulantes</taxon>
    </lineage>
</organism>